<organism evidence="3 4">
    <name type="scientific">Pandoravirus japonicus</name>
    <dbReference type="NCBI Taxonomy" id="2823154"/>
    <lineage>
        <taxon>Viruses</taxon>
        <taxon>Pandoravirus</taxon>
    </lineage>
</organism>
<dbReference type="InterPro" id="IPR036770">
    <property type="entry name" value="Ankyrin_rpt-contain_sf"/>
</dbReference>
<evidence type="ECO:0000256" key="1">
    <source>
        <dbReference type="SAM" id="MobiDB-lite"/>
    </source>
</evidence>
<accession>A0A811BQ35</accession>
<evidence type="ECO:0000313" key="4">
    <source>
        <dbReference type="Proteomes" id="UP001253637"/>
    </source>
</evidence>
<dbReference type="Gene3D" id="1.25.40.20">
    <property type="entry name" value="Ankyrin repeat-containing domain"/>
    <property type="match status" value="2"/>
</dbReference>
<proteinExistence type="predicted"/>
<protein>
    <submittedName>
        <fullName evidence="3">Ankyrin repeat domain containing protein</fullName>
    </submittedName>
</protein>
<sequence>MSAAMVTTTIDDVPNEILAHILDHVGCIEATAVLSLVDSRWHALVSSARATGRWACADAQCVARDHGAPQRVQAMKVAAAGAGHVRCIEYLGVDTSCSARKLADAAAANGRLNVLCWLDDRRCAWKSERVVVCAASHGHHDCLDYALAKRCPVTTEAVEAAAANGHVELMRRLTAPENSRAKCVDRSDRAVASAAARAGHLDCLVWAHTHGWAWSWQTTTAAAKGGHLDCLVYAHKNGCSLSARTAWAAAKRGHLDCLVYAIDNGCMYDLYAADIAVGYAIGYAVRGGHVACVDYLLGVAPDSADTDTWRKAAMWGSVPCLDVLRMRTAALDRIQLERVCEAAIKGGHHDVLLWMVANMNYRAIDKEHTAARLGHLECLRIVTATGPHQDDASVVAAARGGHIECIEYLHDKGFPVDARACEAAAGCGHLACLVFLREALGCPWDERACIAAAAMNRIDCLAYLHRNGCPWAHGTVSAAIKGRRAACLTYALDNGCLHDAYAAAVEAIDFGRQSHLDALCRAGASLDEHLLAKCIRSGKVGSVEVLARHGCPRGALTCRDAEDCADTRTLCALYKLGFPWGPSRKIMGRNEDAVSRLVNPRAASKPRKKGQRRGNKAKRGQSPGGMLTSALAL</sequence>
<dbReference type="InterPro" id="IPR052050">
    <property type="entry name" value="SecEffector_AnkRepeat"/>
</dbReference>
<dbReference type="InterPro" id="IPR001810">
    <property type="entry name" value="F-box_dom"/>
</dbReference>
<dbReference type="SUPFAM" id="SSF48403">
    <property type="entry name" value="Ankyrin repeat"/>
    <property type="match status" value="2"/>
</dbReference>
<name>A0A811BQ35_9VIRU</name>
<dbReference type="PANTHER" id="PTHR46586">
    <property type="entry name" value="ANKYRIN REPEAT-CONTAINING PROTEIN"/>
    <property type="match status" value="1"/>
</dbReference>
<reference evidence="3" key="1">
    <citation type="submission" date="2021-04" db="EMBL/GenBank/DDBJ databases">
        <title>Draft Genome Sequence of Pandoravirus japonicus, Isolated from the Sabaishi River of Niigata, Japan.</title>
        <authorList>
            <person name="Hosokawa N."/>
            <person name="Takahashi H."/>
            <person name="Aoki K."/>
            <person name="Takemura M."/>
        </authorList>
    </citation>
    <scope>NUCLEOTIDE SEQUENCE</scope>
</reference>
<dbReference type="PROSITE" id="PS50181">
    <property type="entry name" value="FBOX"/>
    <property type="match status" value="1"/>
</dbReference>
<dbReference type="PANTHER" id="PTHR46586:SF3">
    <property type="entry name" value="ANKYRIN REPEAT-CONTAINING PROTEIN"/>
    <property type="match status" value="1"/>
</dbReference>
<dbReference type="EMBL" id="LC625835">
    <property type="protein sequence ID" value="BCU02892.1"/>
    <property type="molecule type" value="Genomic_DNA"/>
</dbReference>
<dbReference type="Pfam" id="PF13637">
    <property type="entry name" value="Ank_4"/>
    <property type="match status" value="1"/>
</dbReference>
<feature type="region of interest" description="Disordered" evidence="1">
    <location>
        <begin position="597"/>
        <end position="633"/>
    </location>
</feature>
<dbReference type="Proteomes" id="UP001253637">
    <property type="component" value="Segment"/>
</dbReference>
<evidence type="ECO:0000313" key="3">
    <source>
        <dbReference type="EMBL" id="BCU02892.1"/>
    </source>
</evidence>
<evidence type="ECO:0000259" key="2">
    <source>
        <dbReference type="PROSITE" id="PS50181"/>
    </source>
</evidence>
<dbReference type="InterPro" id="IPR002110">
    <property type="entry name" value="Ankyrin_rpt"/>
</dbReference>
<feature type="compositionally biased region" description="Basic residues" evidence="1">
    <location>
        <begin position="604"/>
        <end position="619"/>
    </location>
</feature>
<feature type="domain" description="F-box" evidence="2">
    <location>
        <begin position="7"/>
        <end position="57"/>
    </location>
</feature>